<keyword evidence="4 5" id="KW-0472">Membrane</keyword>
<keyword evidence="8" id="KW-1185">Reference proteome</keyword>
<gene>
    <name evidence="7" type="ORF">CAMP_LOCUS15200</name>
</gene>
<dbReference type="AlphaFoldDB" id="A0A9P1J033"/>
<dbReference type="InterPro" id="IPR006214">
    <property type="entry name" value="Bax_inhibitor_1-related"/>
</dbReference>
<evidence type="ECO:0000256" key="4">
    <source>
        <dbReference type="ARBA" id="ARBA00023136"/>
    </source>
</evidence>
<feature type="transmembrane region" description="Helical" evidence="5">
    <location>
        <begin position="189"/>
        <end position="208"/>
    </location>
</feature>
<feature type="transmembrane region" description="Helical" evidence="5">
    <location>
        <begin position="214"/>
        <end position="235"/>
    </location>
</feature>
<evidence type="ECO:0000313" key="8">
    <source>
        <dbReference type="Proteomes" id="UP001152747"/>
    </source>
</evidence>
<evidence type="ECO:0000256" key="2">
    <source>
        <dbReference type="ARBA" id="ARBA00022692"/>
    </source>
</evidence>
<feature type="transmembrane region" description="Helical" evidence="5">
    <location>
        <begin position="309"/>
        <end position="334"/>
    </location>
</feature>
<feature type="transmembrane region" description="Helical" evidence="5">
    <location>
        <begin position="159"/>
        <end position="177"/>
    </location>
</feature>
<evidence type="ECO:0000256" key="6">
    <source>
        <dbReference type="SAM" id="MobiDB-lite"/>
    </source>
</evidence>
<feature type="transmembrane region" description="Helical" evidence="5">
    <location>
        <begin position="126"/>
        <end position="147"/>
    </location>
</feature>
<protein>
    <submittedName>
        <fullName evidence="7">Uncharacterized protein</fullName>
    </submittedName>
</protein>
<dbReference type="EMBL" id="CANHGI010000005">
    <property type="protein sequence ID" value="CAI5452563.1"/>
    <property type="molecule type" value="Genomic_DNA"/>
</dbReference>
<accession>A0A9P1J033</accession>
<dbReference type="PANTHER" id="PTHR23291:SF127">
    <property type="entry name" value="PROTEIN LIFEGUARD 1-LIKE"/>
    <property type="match status" value="1"/>
</dbReference>
<evidence type="ECO:0000313" key="7">
    <source>
        <dbReference type="EMBL" id="CAI5452563.1"/>
    </source>
</evidence>
<organism evidence="7 8">
    <name type="scientific">Caenorhabditis angaria</name>
    <dbReference type="NCBI Taxonomy" id="860376"/>
    <lineage>
        <taxon>Eukaryota</taxon>
        <taxon>Metazoa</taxon>
        <taxon>Ecdysozoa</taxon>
        <taxon>Nematoda</taxon>
        <taxon>Chromadorea</taxon>
        <taxon>Rhabditida</taxon>
        <taxon>Rhabditina</taxon>
        <taxon>Rhabditomorpha</taxon>
        <taxon>Rhabditoidea</taxon>
        <taxon>Rhabditidae</taxon>
        <taxon>Peloderinae</taxon>
        <taxon>Caenorhabditis</taxon>
    </lineage>
</organism>
<dbReference type="GO" id="GO:0005794">
    <property type="term" value="C:Golgi apparatus"/>
    <property type="evidence" value="ECO:0007669"/>
    <property type="project" value="TreeGrafter"/>
</dbReference>
<dbReference type="Pfam" id="PF01027">
    <property type="entry name" value="Bax1-I"/>
    <property type="match status" value="1"/>
</dbReference>
<evidence type="ECO:0000256" key="5">
    <source>
        <dbReference type="RuleBase" id="RU004379"/>
    </source>
</evidence>
<feature type="transmembrane region" description="Helical" evidence="5">
    <location>
        <begin position="247"/>
        <end position="268"/>
    </location>
</feature>
<dbReference type="CDD" id="cd10428">
    <property type="entry name" value="LFG_like"/>
    <property type="match status" value="1"/>
</dbReference>
<feature type="compositionally biased region" description="Low complexity" evidence="6">
    <location>
        <begin position="44"/>
        <end position="64"/>
    </location>
</feature>
<keyword evidence="2 5" id="KW-0812">Transmembrane</keyword>
<feature type="compositionally biased region" description="Basic and acidic residues" evidence="6">
    <location>
        <begin position="1"/>
        <end position="38"/>
    </location>
</feature>
<dbReference type="OrthoDB" id="7933078at2759"/>
<name>A0A9P1J033_9PELO</name>
<feature type="transmembrane region" description="Helical" evidence="5">
    <location>
        <begin position="274"/>
        <end position="297"/>
    </location>
</feature>
<dbReference type="GO" id="GO:0016020">
    <property type="term" value="C:membrane"/>
    <property type="evidence" value="ECO:0007669"/>
    <property type="project" value="UniProtKB-SubCell"/>
</dbReference>
<evidence type="ECO:0000256" key="3">
    <source>
        <dbReference type="ARBA" id="ARBA00022989"/>
    </source>
</evidence>
<keyword evidence="3 5" id="KW-1133">Transmembrane helix</keyword>
<dbReference type="GO" id="GO:2001234">
    <property type="term" value="P:negative regulation of apoptotic signaling pathway"/>
    <property type="evidence" value="ECO:0007669"/>
    <property type="project" value="TreeGrafter"/>
</dbReference>
<comment type="similarity">
    <text evidence="5">Belongs to the BI1 family.</text>
</comment>
<dbReference type="Proteomes" id="UP001152747">
    <property type="component" value="Unassembled WGS sequence"/>
</dbReference>
<evidence type="ECO:0000256" key="1">
    <source>
        <dbReference type="ARBA" id="ARBA00004141"/>
    </source>
</evidence>
<comment type="caution">
    <text evidence="7">The sequence shown here is derived from an EMBL/GenBank/DDBJ whole genome shotgun (WGS) entry which is preliminary data.</text>
</comment>
<sequence length="335" mass="37935">MSKKEDDTPKSGENDGEEEEKKEPSGSADKPKSAEKSKRPPLPQASASPSQQQQQAQHPPAQGQYPPPQYQYASYPPPQQGPSYQPVPTQPQNPGPSEQDVERGKLNPTKLLFSEGSIRAAFVRKVFLVVTIMFMVVGSFCAIPIFWSDFKRWCQRWAFLYYLAYIVFLVIYLILACCRSVRRNYPCNIIMLCVFTVAASIMCMFFTAQFNTQSVFLALLITTLCSAAIVAFAMFTNKDLTTCYGVAFILSVCLLLFGLFAIIFVVFLHWYFLYLIYAICGALLAMFYLAIDIQWIMGGRSHECSPEDWIYASLELFMDFLSIFMFILSILGFAE</sequence>
<feature type="region of interest" description="Disordered" evidence="6">
    <location>
        <begin position="1"/>
        <end position="103"/>
    </location>
</feature>
<dbReference type="PANTHER" id="PTHR23291">
    <property type="entry name" value="BAX INHIBITOR-RELATED"/>
    <property type="match status" value="1"/>
</dbReference>
<reference evidence="7" key="1">
    <citation type="submission" date="2022-11" db="EMBL/GenBank/DDBJ databases">
        <authorList>
            <person name="Kikuchi T."/>
        </authorList>
    </citation>
    <scope>NUCLEOTIDE SEQUENCE</scope>
    <source>
        <strain evidence="7">PS1010</strain>
    </source>
</reference>
<proteinExistence type="inferred from homology"/>
<feature type="compositionally biased region" description="Pro residues" evidence="6">
    <location>
        <begin position="65"/>
        <end position="80"/>
    </location>
</feature>
<comment type="subcellular location">
    <subcellularLocation>
        <location evidence="1">Membrane</location>
        <topology evidence="1">Multi-pass membrane protein</topology>
    </subcellularLocation>
</comment>
<dbReference type="GO" id="GO:0005783">
    <property type="term" value="C:endoplasmic reticulum"/>
    <property type="evidence" value="ECO:0007669"/>
    <property type="project" value="TreeGrafter"/>
</dbReference>